<keyword evidence="4" id="KW-0274">FAD</keyword>
<accession>A0AAX2QSF2</accession>
<name>A0AAX2QSF2_9HYPH</name>
<dbReference type="SUPFAM" id="SSF56176">
    <property type="entry name" value="FAD-binding/transporter-associated domain-like"/>
    <property type="match status" value="1"/>
</dbReference>
<dbReference type="InterPro" id="IPR006093">
    <property type="entry name" value="Oxy_OxRdtase_FAD_BS"/>
</dbReference>
<dbReference type="Gene3D" id="3.40.462.20">
    <property type="match status" value="1"/>
</dbReference>
<dbReference type="Gene3D" id="3.30.465.10">
    <property type="match status" value="1"/>
</dbReference>
<dbReference type="Pfam" id="PF08031">
    <property type="entry name" value="BBE"/>
    <property type="match status" value="1"/>
</dbReference>
<dbReference type="InterPro" id="IPR050416">
    <property type="entry name" value="FAD-linked_Oxidoreductase"/>
</dbReference>
<dbReference type="InterPro" id="IPR036318">
    <property type="entry name" value="FAD-bd_PCMH-like_sf"/>
</dbReference>
<dbReference type="PROSITE" id="PS51387">
    <property type="entry name" value="FAD_PCMH"/>
    <property type="match status" value="1"/>
</dbReference>
<keyword evidence="5" id="KW-0560">Oxidoreductase</keyword>
<evidence type="ECO:0000256" key="4">
    <source>
        <dbReference type="ARBA" id="ARBA00022827"/>
    </source>
</evidence>
<sequence length="494" mass="53341">MPAATVRGAGRMEEIMDNLNLTTLQKGQTMVNDVAIDAFAAGFRGSLLTSKDMDYNEARTIWNAMIDRSPGLIARCTGAADVVRAVRFARDNNLLLSVRGGGHGIAGNAVCEGGVVIDLSAMKSVRVDPQTRRARIEPGATLADVDLETLAFGLVLPTGINSTTGIAGLTLGGGFGWLTRKFGLTLDNLLSVDVVTADGELVKASEKEMPDLFWALRGGGGNFGVVTSFEFKLNPLNTEVLAGLVVHPFADAEMVLKEYRQALEAAPDELTCWVVMRQAPPLPFLPAEWHGKEIVVLAMCYCGDIAAGEKATSRLRAIGNPIADVVGPVPFTGWQQAFDPLLTPGARNYWKSQDFASLSDAAIEVLLNAVRKLPGPECEIFIGHVGGAAGRVPTEATAFPQRSSHFVMNVHARWREMGMDGSCIDWARDLFEATKPHSVGTAYINFMPEDEGDRVETAYGANYGRLAEIKRRYDPNNLFRMNQNVKPMAAVRAA</sequence>
<evidence type="ECO:0000256" key="2">
    <source>
        <dbReference type="ARBA" id="ARBA00005466"/>
    </source>
</evidence>
<dbReference type="InterPro" id="IPR016167">
    <property type="entry name" value="FAD-bd_PCMH_sub1"/>
</dbReference>
<dbReference type="InterPro" id="IPR006094">
    <property type="entry name" value="Oxid_FAD_bind_N"/>
</dbReference>
<dbReference type="GO" id="GO:0071949">
    <property type="term" value="F:FAD binding"/>
    <property type="evidence" value="ECO:0007669"/>
    <property type="project" value="InterPro"/>
</dbReference>
<evidence type="ECO:0000256" key="3">
    <source>
        <dbReference type="ARBA" id="ARBA00022630"/>
    </source>
</evidence>
<dbReference type="Gene3D" id="3.30.43.10">
    <property type="entry name" value="Uridine Diphospho-n-acetylenolpyruvylglucosamine Reductase, domain 2"/>
    <property type="match status" value="1"/>
</dbReference>
<dbReference type="InterPro" id="IPR016169">
    <property type="entry name" value="FAD-bd_PCMH_sub2"/>
</dbReference>
<dbReference type="GO" id="GO:0016491">
    <property type="term" value="F:oxidoreductase activity"/>
    <property type="evidence" value="ECO:0007669"/>
    <property type="project" value="UniProtKB-KW"/>
</dbReference>
<comment type="similarity">
    <text evidence="2">Belongs to the oxygen-dependent FAD-linked oxidoreductase family.</text>
</comment>
<dbReference type="InterPro" id="IPR016166">
    <property type="entry name" value="FAD-bd_PCMH"/>
</dbReference>
<evidence type="ECO:0000256" key="1">
    <source>
        <dbReference type="ARBA" id="ARBA00001974"/>
    </source>
</evidence>
<dbReference type="PROSITE" id="PS00862">
    <property type="entry name" value="OX2_COVAL_FAD"/>
    <property type="match status" value="1"/>
</dbReference>
<dbReference type="PANTHER" id="PTHR42973">
    <property type="entry name" value="BINDING OXIDOREDUCTASE, PUTATIVE (AFU_ORTHOLOGUE AFUA_1G17690)-RELATED"/>
    <property type="match status" value="1"/>
</dbReference>
<evidence type="ECO:0000256" key="5">
    <source>
        <dbReference type="ARBA" id="ARBA00023002"/>
    </source>
</evidence>
<evidence type="ECO:0000313" key="7">
    <source>
        <dbReference type="EMBL" id="TCU29727.1"/>
    </source>
</evidence>
<dbReference type="EMBL" id="SMBI01000001">
    <property type="protein sequence ID" value="TCU29727.1"/>
    <property type="molecule type" value="Genomic_DNA"/>
</dbReference>
<organism evidence="7 8">
    <name type="scientific">Rhizobium laguerreae</name>
    <dbReference type="NCBI Taxonomy" id="1076926"/>
    <lineage>
        <taxon>Bacteria</taxon>
        <taxon>Pseudomonadati</taxon>
        <taxon>Pseudomonadota</taxon>
        <taxon>Alphaproteobacteria</taxon>
        <taxon>Hyphomicrobiales</taxon>
        <taxon>Rhizobiaceae</taxon>
        <taxon>Rhizobium/Agrobacterium group</taxon>
        <taxon>Rhizobium</taxon>
    </lineage>
</organism>
<evidence type="ECO:0000259" key="6">
    <source>
        <dbReference type="PROSITE" id="PS51387"/>
    </source>
</evidence>
<protein>
    <submittedName>
        <fullName evidence="7">FAD/FMN-containing dehydrogenase</fullName>
    </submittedName>
</protein>
<dbReference type="Proteomes" id="UP000295021">
    <property type="component" value="Unassembled WGS sequence"/>
</dbReference>
<evidence type="ECO:0000313" key="8">
    <source>
        <dbReference type="Proteomes" id="UP000295021"/>
    </source>
</evidence>
<dbReference type="Pfam" id="PF01565">
    <property type="entry name" value="FAD_binding_4"/>
    <property type="match status" value="1"/>
</dbReference>
<reference evidence="7 8" key="1">
    <citation type="submission" date="2019-03" db="EMBL/GenBank/DDBJ databases">
        <title>Genomic Encyclopedia of Type Strains, Phase IV (KMG-V): Genome sequencing to study the core and pangenomes of soil and plant-associated prokaryotes.</title>
        <authorList>
            <person name="Whitman W."/>
        </authorList>
    </citation>
    <scope>NUCLEOTIDE SEQUENCE [LARGE SCALE GENOMIC DNA]</scope>
    <source>
        <strain evidence="7 8">FB403</strain>
    </source>
</reference>
<gene>
    <name evidence="7" type="ORF">EV131_101210</name>
</gene>
<dbReference type="InterPro" id="IPR012951">
    <property type="entry name" value="BBE"/>
</dbReference>
<proteinExistence type="inferred from homology"/>
<feature type="domain" description="FAD-binding PCMH-type" evidence="6">
    <location>
        <begin position="65"/>
        <end position="236"/>
    </location>
</feature>
<comment type="cofactor">
    <cofactor evidence="1">
        <name>FAD</name>
        <dbReference type="ChEBI" id="CHEBI:57692"/>
    </cofactor>
</comment>
<keyword evidence="3" id="KW-0285">Flavoprotein</keyword>
<dbReference type="AlphaFoldDB" id="A0AAX2QSF2"/>
<dbReference type="PANTHER" id="PTHR42973:SF39">
    <property type="entry name" value="FAD-BINDING PCMH-TYPE DOMAIN-CONTAINING PROTEIN"/>
    <property type="match status" value="1"/>
</dbReference>
<comment type="caution">
    <text evidence="7">The sequence shown here is derived from an EMBL/GenBank/DDBJ whole genome shotgun (WGS) entry which is preliminary data.</text>
</comment>